<feature type="region of interest" description="Disordered" evidence="1">
    <location>
        <begin position="67"/>
        <end position="94"/>
    </location>
</feature>
<evidence type="ECO:0000313" key="3">
    <source>
        <dbReference type="Proteomes" id="UP001219525"/>
    </source>
</evidence>
<keyword evidence="3" id="KW-1185">Reference proteome</keyword>
<sequence>MPREANQKNSLVRIEGIHFSGNRQLLCDPALVRSQESTNVAKDTHDQALLRQWTLNVRSHKRYKHYSSASTSDLAPAENNPILRSPTASRRSRRTESMGILFRTYYHIRTKPQTVTTGRDLDDTRDFVGTGGCRTSTRTQKEDLSGTGASLQRGPLSRRPCQLNDGSPSTGRQPVGTGARPYTGPVDYAKSGAHGLTRQPV</sequence>
<comment type="caution">
    <text evidence="2">The sequence shown here is derived from an EMBL/GenBank/DDBJ whole genome shotgun (WGS) entry which is preliminary data.</text>
</comment>
<dbReference type="AlphaFoldDB" id="A0AAD6VNQ1"/>
<protein>
    <submittedName>
        <fullName evidence="2">Uncharacterized protein</fullName>
    </submittedName>
</protein>
<evidence type="ECO:0000256" key="1">
    <source>
        <dbReference type="SAM" id="MobiDB-lite"/>
    </source>
</evidence>
<organism evidence="2 3">
    <name type="scientific">Mycena pura</name>
    <dbReference type="NCBI Taxonomy" id="153505"/>
    <lineage>
        <taxon>Eukaryota</taxon>
        <taxon>Fungi</taxon>
        <taxon>Dikarya</taxon>
        <taxon>Basidiomycota</taxon>
        <taxon>Agaricomycotina</taxon>
        <taxon>Agaricomycetes</taxon>
        <taxon>Agaricomycetidae</taxon>
        <taxon>Agaricales</taxon>
        <taxon>Marasmiineae</taxon>
        <taxon>Mycenaceae</taxon>
        <taxon>Mycena</taxon>
    </lineage>
</organism>
<dbReference type="Proteomes" id="UP001219525">
    <property type="component" value="Unassembled WGS sequence"/>
</dbReference>
<feature type="region of interest" description="Disordered" evidence="1">
    <location>
        <begin position="131"/>
        <end position="201"/>
    </location>
</feature>
<accession>A0AAD6VNQ1</accession>
<dbReference type="EMBL" id="JARJCW010000012">
    <property type="protein sequence ID" value="KAJ7218454.1"/>
    <property type="molecule type" value="Genomic_DNA"/>
</dbReference>
<reference evidence="2" key="1">
    <citation type="submission" date="2023-03" db="EMBL/GenBank/DDBJ databases">
        <title>Massive genome expansion in bonnet fungi (Mycena s.s.) driven by repeated elements and novel gene families across ecological guilds.</title>
        <authorList>
            <consortium name="Lawrence Berkeley National Laboratory"/>
            <person name="Harder C.B."/>
            <person name="Miyauchi S."/>
            <person name="Viragh M."/>
            <person name="Kuo A."/>
            <person name="Thoen E."/>
            <person name="Andreopoulos B."/>
            <person name="Lu D."/>
            <person name="Skrede I."/>
            <person name="Drula E."/>
            <person name="Henrissat B."/>
            <person name="Morin E."/>
            <person name="Kohler A."/>
            <person name="Barry K."/>
            <person name="LaButti K."/>
            <person name="Morin E."/>
            <person name="Salamov A."/>
            <person name="Lipzen A."/>
            <person name="Mereny Z."/>
            <person name="Hegedus B."/>
            <person name="Baldrian P."/>
            <person name="Stursova M."/>
            <person name="Weitz H."/>
            <person name="Taylor A."/>
            <person name="Grigoriev I.V."/>
            <person name="Nagy L.G."/>
            <person name="Martin F."/>
            <person name="Kauserud H."/>
        </authorList>
    </citation>
    <scope>NUCLEOTIDE SEQUENCE</scope>
    <source>
        <strain evidence="2">9144</strain>
    </source>
</reference>
<proteinExistence type="predicted"/>
<gene>
    <name evidence="2" type="ORF">GGX14DRAFT_390223</name>
</gene>
<evidence type="ECO:0000313" key="2">
    <source>
        <dbReference type="EMBL" id="KAJ7218454.1"/>
    </source>
</evidence>
<name>A0AAD6VNQ1_9AGAR</name>